<evidence type="ECO:0000259" key="7">
    <source>
        <dbReference type="Pfam" id="PF12627"/>
    </source>
</evidence>
<dbReference type="STRING" id="1109443.G4T829"/>
<dbReference type="Gene3D" id="1.10.3090.10">
    <property type="entry name" value="cca-adding enzyme, domain 2"/>
    <property type="match status" value="1"/>
</dbReference>
<protein>
    <submittedName>
        <fullName evidence="8">Related to tRNA nucleotidyltransferase</fullName>
    </submittedName>
</protein>
<comment type="similarity">
    <text evidence="1 5">Belongs to the tRNA nucleotidyltransferase/poly(A) polymerase family.</text>
</comment>
<dbReference type="Proteomes" id="UP000007148">
    <property type="component" value="Unassembled WGS sequence"/>
</dbReference>
<evidence type="ECO:0000256" key="5">
    <source>
        <dbReference type="RuleBase" id="RU003953"/>
    </source>
</evidence>
<evidence type="ECO:0000256" key="2">
    <source>
        <dbReference type="ARBA" id="ARBA00022679"/>
    </source>
</evidence>
<evidence type="ECO:0000256" key="1">
    <source>
        <dbReference type="ARBA" id="ARBA00007265"/>
    </source>
</evidence>
<dbReference type="Gene3D" id="3.30.460.10">
    <property type="entry name" value="Beta Polymerase, domain 2"/>
    <property type="match status" value="1"/>
</dbReference>
<reference evidence="8 9" key="1">
    <citation type="journal article" date="2011" name="PLoS Pathog.">
        <title>Endophytic Life Strategies Decoded by Genome and Transcriptome Analyses of the Mutualistic Root Symbiont Piriformospora indica.</title>
        <authorList>
            <person name="Zuccaro A."/>
            <person name="Lahrmann U."/>
            <person name="Guldener U."/>
            <person name="Langen G."/>
            <person name="Pfiffi S."/>
            <person name="Biedenkopf D."/>
            <person name="Wong P."/>
            <person name="Samans B."/>
            <person name="Grimm C."/>
            <person name="Basiewicz M."/>
            <person name="Murat C."/>
            <person name="Martin F."/>
            <person name="Kogel K.H."/>
        </authorList>
    </citation>
    <scope>NUCLEOTIDE SEQUENCE [LARGE SCALE GENOMIC DNA]</scope>
    <source>
        <strain evidence="8 9">DSM 11827</strain>
    </source>
</reference>
<keyword evidence="2 5" id="KW-0808">Transferase</keyword>
<dbReference type="FunCoup" id="G4T829">
    <property type="interactions" value="555"/>
</dbReference>
<name>G4T829_SERID</name>
<dbReference type="InterPro" id="IPR032828">
    <property type="entry name" value="PolyA_RNA-bd"/>
</dbReference>
<dbReference type="PANTHER" id="PTHR13734:SF5">
    <property type="entry name" value="CCA TRNA NUCLEOTIDYLTRANSFERASE, MITOCHONDRIAL"/>
    <property type="match status" value="1"/>
</dbReference>
<dbReference type="GO" id="GO:0001680">
    <property type="term" value="P:tRNA 3'-terminal CCA addition"/>
    <property type="evidence" value="ECO:0007669"/>
    <property type="project" value="TreeGrafter"/>
</dbReference>
<dbReference type="SUPFAM" id="SSF81301">
    <property type="entry name" value="Nucleotidyltransferase"/>
    <property type="match status" value="1"/>
</dbReference>
<dbReference type="HOGENOM" id="CLU_019592_2_1_1"/>
<dbReference type="InterPro" id="IPR043519">
    <property type="entry name" value="NT_sf"/>
</dbReference>
<evidence type="ECO:0000256" key="3">
    <source>
        <dbReference type="ARBA" id="ARBA00022741"/>
    </source>
</evidence>
<dbReference type="AlphaFoldDB" id="G4T829"/>
<organism evidence="8 9">
    <name type="scientific">Serendipita indica (strain DSM 11827)</name>
    <name type="common">Root endophyte fungus</name>
    <name type="synonym">Piriformospora indica</name>
    <dbReference type="NCBI Taxonomy" id="1109443"/>
    <lineage>
        <taxon>Eukaryota</taxon>
        <taxon>Fungi</taxon>
        <taxon>Dikarya</taxon>
        <taxon>Basidiomycota</taxon>
        <taxon>Agaricomycotina</taxon>
        <taxon>Agaricomycetes</taxon>
        <taxon>Sebacinales</taxon>
        <taxon>Serendipitaceae</taxon>
        <taxon>Serendipita</taxon>
    </lineage>
</organism>
<dbReference type="SUPFAM" id="SSF81891">
    <property type="entry name" value="Poly A polymerase C-terminal region-like"/>
    <property type="match status" value="1"/>
</dbReference>
<dbReference type="GO" id="GO:0003723">
    <property type="term" value="F:RNA binding"/>
    <property type="evidence" value="ECO:0007669"/>
    <property type="project" value="UniProtKB-KW"/>
</dbReference>
<dbReference type="OrthoDB" id="445712at2759"/>
<comment type="caution">
    <text evidence="8">The sequence shown here is derived from an EMBL/GenBank/DDBJ whole genome shotgun (WGS) entry which is preliminary data.</text>
</comment>
<dbReference type="OMA" id="ASRFNCT"/>
<dbReference type="PANTHER" id="PTHR13734">
    <property type="entry name" value="TRNA-NUCLEOTIDYLTRANSFERASE"/>
    <property type="match status" value="1"/>
</dbReference>
<dbReference type="GO" id="GO:0052929">
    <property type="term" value="F:ATP:3'-cytidine-cytidine-tRNA adenylyltransferase activity"/>
    <property type="evidence" value="ECO:0007669"/>
    <property type="project" value="TreeGrafter"/>
</dbReference>
<dbReference type="InParanoid" id="G4T829"/>
<dbReference type="GO" id="GO:0052927">
    <property type="term" value="F:CC tRNA cytidylyltransferase activity"/>
    <property type="evidence" value="ECO:0007669"/>
    <property type="project" value="TreeGrafter"/>
</dbReference>
<dbReference type="FunFam" id="3.30.460.10:FF:000019">
    <property type="entry name" value="tRNA nucleotidyltransferase cca2"/>
    <property type="match status" value="1"/>
</dbReference>
<keyword evidence="4 5" id="KW-0694">RNA-binding</keyword>
<evidence type="ECO:0000259" key="6">
    <source>
        <dbReference type="Pfam" id="PF01743"/>
    </source>
</evidence>
<evidence type="ECO:0000313" key="8">
    <source>
        <dbReference type="EMBL" id="CCA67451.1"/>
    </source>
</evidence>
<dbReference type="GO" id="GO:0000166">
    <property type="term" value="F:nucleotide binding"/>
    <property type="evidence" value="ECO:0007669"/>
    <property type="project" value="UniProtKB-KW"/>
</dbReference>
<accession>G4T829</accession>
<dbReference type="Pfam" id="PF12627">
    <property type="entry name" value="PolyA_pol_RNAbd"/>
    <property type="match status" value="1"/>
</dbReference>
<dbReference type="InterPro" id="IPR002646">
    <property type="entry name" value="PolA_pol_head_dom"/>
</dbReference>
<dbReference type="Pfam" id="PF01743">
    <property type="entry name" value="PolyA_pol"/>
    <property type="match status" value="1"/>
</dbReference>
<dbReference type="GO" id="GO:0005739">
    <property type="term" value="C:mitochondrion"/>
    <property type="evidence" value="ECO:0007669"/>
    <property type="project" value="UniProtKB-ARBA"/>
</dbReference>
<dbReference type="CDD" id="cd05398">
    <property type="entry name" value="NT_ClassII-CCAase"/>
    <property type="match status" value="1"/>
</dbReference>
<evidence type="ECO:0000313" key="9">
    <source>
        <dbReference type="Proteomes" id="UP000007148"/>
    </source>
</evidence>
<evidence type="ECO:0000256" key="4">
    <source>
        <dbReference type="ARBA" id="ARBA00022884"/>
    </source>
</evidence>
<dbReference type="eggNOG" id="KOG2159">
    <property type="taxonomic scope" value="Eukaryota"/>
</dbReference>
<feature type="domain" description="Poly A polymerase head" evidence="6">
    <location>
        <begin position="70"/>
        <end position="204"/>
    </location>
</feature>
<feature type="domain" description="tRNA nucleotidyltransferase/poly(A) polymerase RNA and SrmB- binding" evidence="7">
    <location>
        <begin position="253"/>
        <end position="291"/>
    </location>
</feature>
<proteinExistence type="inferred from homology"/>
<dbReference type="EMBL" id="CAFZ01000014">
    <property type="protein sequence ID" value="CCA67451.1"/>
    <property type="molecule type" value="Genomic_DNA"/>
</dbReference>
<sequence>MFLTRPSPGLSSSALFLRRMLSTRPSISRRKPLEPLEVHLTPQEENVCRLIDEFCQTLNQDVTDGEPVACRIAGGWVRDKLLGIESHDVDIAINTMTGEAFAQKLLDAGKVDSIGTTIAVNPDQSKHLATTRLKIHDFWVDLVNLRSETYTGESRIPTIEFGTPQEDADRRDLTINAMFYNIHSRKVEDFTGRGIDDLKAGIVRTPLEAKTTFEDDPLRILRCVRFASRLGYTVEESIAAAAKDPTIQKALDNKISRERIGEEIDKMIQGPDPVYGMELLHSFGLLPIVLRPTAQASSTSSGAPLSMDYALRGIIIIELLLRSEEHLPGVHPLLLSSTLETHSTQARLRIASILTPFRGLTFEQKKKSIPLVDSVIRDGLKLGGRNHYLDGIPHLFRSAELIREAFSTTFATESRAEIGMLLRHPSIHNPIIGSEWKSSALFSLLQELVDCWEGELDTAKATECIQKYNKLVEKIVELDLTEAIGAPPILNGKQVCETLKIRPGPQMTPLMEKVVYWQLEHPGATADECQAWLLEQQAQGALGITNNAPESERTKKKKKKE</sequence>
<keyword evidence="3" id="KW-0547">Nucleotide-binding</keyword>
<keyword evidence="9" id="KW-1185">Reference proteome</keyword>
<gene>
    <name evidence="8" type="ORF">PIIN_01282</name>
</gene>